<comment type="caution">
    <text evidence="1">The sequence shown here is derived from an EMBL/GenBank/DDBJ whole genome shotgun (WGS) entry which is preliminary data.</text>
</comment>
<proteinExistence type="predicted"/>
<dbReference type="Proteomes" id="UP000054721">
    <property type="component" value="Unassembled WGS sequence"/>
</dbReference>
<evidence type="ECO:0000313" key="1">
    <source>
        <dbReference type="EMBL" id="KRZ48178.1"/>
    </source>
</evidence>
<sequence>MRPCAGNVVVSATVVLRSGSVPLASSGETTTLNRGHSLSGCCNQSGPFHHKWSFRSLSNVQLRLSRSTGLSAVGTYRHWLGSVSVIISCTRFATNVFHFRGSPLIQLRATELSLQQTCLSVEKPISFVMYAFNRAASKDAINSKRGRLRRLMGATRALARTKRT</sequence>
<name>A0A0V1KM46_9BILA</name>
<dbReference type="EMBL" id="JYDW01000453">
    <property type="protein sequence ID" value="KRZ48178.1"/>
    <property type="molecule type" value="Genomic_DNA"/>
</dbReference>
<accession>A0A0V1KM46</accession>
<dbReference type="AlphaFoldDB" id="A0A0V1KM46"/>
<keyword evidence="2" id="KW-1185">Reference proteome</keyword>
<evidence type="ECO:0000313" key="2">
    <source>
        <dbReference type="Proteomes" id="UP000054721"/>
    </source>
</evidence>
<reference evidence="1 2" key="1">
    <citation type="submission" date="2015-05" db="EMBL/GenBank/DDBJ databases">
        <title>Evolution of Trichinella species and genotypes.</title>
        <authorList>
            <person name="Korhonen P.K."/>
            <person name="Edoardo P."/>
            <person name="Giuseppe L.R."/>
            <person name="Gasser R.B."/>
        </authorList>
    </citation>
    <scope>NUCLEOTIDE SEQUENCE [LARGE SCALE GENOMIC DNA]</scope>
    <source>
        <strain evidence="1">ISS10</strain>
    </source>
</reference>
<gene>
    <name evidence="1" type="ORF">T02_14864</name>
</gene>
<organism evidence="1 2">
    <name type="scientific">Trichinella nativa</name>
    <dbReference type="NCBI Taxonomy" id="6335"/>
    <lineage>
        <taxon>Eukaryota</taxon>
        <taxon>Metazoa</taxon>
        <taxon>Ecdysozoa</taxon>
        <taxon>Nematoda</taxon>
        <taxon>Enoplea</taxon>
        <taxon>Dorylaimia</taxon>
        <taxon>Trichinellida</taxon>
        <taxon>Trichinellidae</taxon>
        <taxon>Trichinella</taxon>
    </lineage>
</organism>
<protein>
    <submittedName>
        <fullName evidence="1">Uncharacterized protein</fullName>
    </submittedName>
</protein>
<dbReference type="OrthoDB" id="5918204at2759"/>